<dbReference type="GO" id="GO:0016020">
    <property type="term" value="C:membrane"/>
    <property type="evidence" value="ECO:0007669"/>
    <property type="project" value="UniProtKB-SubCell"/>
</dbReference>
<feature type="transmembrane region" description="Helical" evidence="7">
    <location>
        <begin position="957"/>
        <end position="979"/>
    </location>
</feature>
<evidence type="ECO:0000256" key="2">
    <source>
        <dbReference type="ARBA" id="ARBA00022692"/>
    </source>
</evidence>
<dbReference type="PANTHER" id="PTHR24104:SF25">
    <property type="entry name" value="PROTEIN LIN-41"/>
    <property type="match status" value="1"/>
</dbReference>
<dbReference type="GO" id="GO:0008270">
    <property type="term" value="F:zinc ion binding"/>
    <property type="evidence" value="ECO:0007669"/>
    <property type="project" value="UniProtKB-KW"/>
</dbReference>
<evidence type="ECO:0000256" key="5">
    <source>
        <dbReference type="ARBA" id="ARBA00023136"/>
    </source>
</evidence>
<evidence type="ECO:0000313" key="9">
    <source>
        <dbReference type="EMBL" id="CAF1428981.1"/>
    </source>
</evidence>
<sequence length="1227" mass="140213">MKTDPYSSYIRFTSLFDLVITDFCFVLGLSLNEPQLCHSASWNRRGITLTNQSTSEFRPRRIFITTNNTIYVTHSEEKNVLIWNDNDPTLTKIISGDIRSPKSLFVTSNGDIYIGNNRTDPVVKRWTSKKNIFEIVMNASNACYGLFVDITDTLYCSIFLKHQVVKKDLSDASFIHIPVAGTGNKGSAFDELYEPHGIFVDVNLDLYVADSGNHRVQLFRFGKKDAVTVAGSRSDELTVSLRNPSGITLDVNKYLFILDRGKDRIIGEGPYGFRCVIGCYESSSSDQLISPMAMSFDVFGNMIVIDAKKERIQKFRLENLCEPSINQPTLCPKPVWNRNGITSADKFTLGSNPTAMFINGRDSLYAINREKGEVLVWHQGAIDLSETLSTTFPNSSSIFVMPYGDIFIDNGVFNNRVQRWITNEQTFINAMNVFSSCFSLFIDPNNYLYCSMPDHHQVMKKDIHDPIMTLITVAGTGDPGSSPVQLNRPHGIFVDEKFVLYVADCENNRIQQFHLDAAFGLTKVGNESVENRYLLSCPIAITMDRLQYLFIIESNKHRILRATHNRVDCVIGCDGVSIKSTQLLFPSNLAFDSFGNVFVMDSGNHRIQKFEYSKNSCDMTSIIPLINSVELTETSQIYSRQCNRFRYYYEAFEIRVPESRYYTIWSSATIDTYGLIYEKSFDPLNPNENLLIENAGEKSQNQFKFELPLYSDTNYILVITTNHPMTTGNITIRMLGLESVTDNRLTTPVNILFNYSSELTTGSPMYYRDCQRPKCYYKTFEIYVNTNASYLIWVESSIHTYGYIYENHFDPLKPSVNRLFEHNGTCNQEQLKFIVSLQINIRYVLVVTTFDSYTIGEFFLYISGLNHTNVTVQHFNPNNKYCVIGDQCNLHFKSIGLTLDDILYEELRKGSPLSQQIVSIKVSAALVTLMFVAGLINSFLSFITFQNKEAQQVGCGLYLLASSVTSFLAISMFFAKFWFVVLTQIDHSTSILIHQSGCNSIEPILKFFLYFDGWLNACVAIERAFHVYKGVNFDKQQSRLVARWIIVILPLCVLLTFVHEFIYRNVFSYEVSGNGTQVMSARRYDWCVTGYSLAVQTYNTMILFVHLFGPFVANLFSALFIVFGVARTRSKTQKNQNFNLLIRKQFNEHKQLIISPMVLLALSVPRLVISLLPGCVNASENLWLYLSAYFISFMPLILVFLIFVVPSKLYMKTFKDSFKKWRHRTRQ</sequence>
<dbReference type="InterPro" id="IPR017452">
    <property type="entry name" value="GPCR_Rhodpsn_7TM"/>
</dbReference>
<name>A0A815SR90_ADIRI</name>
<dbReference type="InterPro" id="IPR050952">
    <property type="entry name" value="TRIM-NHL_E3_ligases"/>
</dbReference>
<feature type="repeat" description="NHL" evidence="6">
    <location>
        <begin position="582"/>
        <end position="613"/>
    </location>
</feature>
<dbReference type="EMBL" id="CAJNOR010004296">
    <property type="protein sequence ID" value="CAF1491441.1"/>
    <property type="molecule type" value="Genomic_DNA"/>
</dbReference>
<dbReference type="Gene3D" id="2.120.10.30">
    <property type="entry name" value="TolB, C-terminal domain"/>
    <property type="match status" value="2"/>
</dbReference>
<comment type="caution">
    <text evidence="10">The sequence shown here is derived from an EMBL/GenBank/DDBJ whole genome shotgun (WGS) entry which is preliminary data.</text>
</comment>
<organism evidence="10 11">
    <name type="scientific">Adineta ricciae</name>
    <name type="common">Rotifer</name>
    <dbReference type="NCBI Taxonomy" id="249248"/>
    <lineage>
        <taxon>Eukaryota</taxon>
        <taxon>Metazoa</taxon>
        <taxon>Spiralia</taxon>
        <taxon>Gnathifera</taxon>
        <taxon>Rotifera</taxon>
        <taxon>Eurotatoria</taxon>
        <taxon>Bdelloidea</taxon>
        <taxon>Adinetida</taxon>
        <taxon>Adinetidae</taxon>
        <taxon>Adineta</taxon>
    </lineage>
</organism>
<evidence type="ECO:0000256" key="1">
    <source>
        <dbReference type="ARBA" id="ARBA00004370"/>
    </source>
</evidence>
<feature type="domain" description="G-protein coupled receptors family 1 profile" evidence="8">
    <location>
        <begin position="936"/>
        <end position="1210"/>
    </location>
</feature>
<dbReference type="PROSITE" id="PS50262">
    <property type="entry name" value="G_PROTEIN_RECEP_F1_2"/>
    <property type="match status" value="1"/>
</dbReference>
<keyword evidence="3" id="KW-0677">Repeat</keyword>
<feature type="transmembrane region" description="Helical" evidence="7">
    <location>
        <begin position="1040"/>
        <end position="1062"/>
    </location>
</feature>
<evidence type="ECO:0000259" key="8">
    <source>
        <dbReference type="PROSITE" id="PS50262"/>
    </source>
</evidence>
<evidence type="ECO:0000256" key="3">
    <source>
        <dbReference type="ARBA" id="ARBA00022737"/>
    </source>
</evidence>
<keyword evidence="5 7" id="KW-0472">Membrane</keyword>
<dbReference type="PROSITE" id="PS51125">
    <property type="entry name" value="NHL"/>
    <property type="match status" value="3"/>
</dbReference>
<evidence type="ECO:0000313" key="11">
    <source>
        <dbReference type="Proteomes" id="UP000663828"/>
    </source>
</evidence>
<feature type="transmembrane region" description="Helical" evidence="7">
    <location>
        <begin position="1101"/>
        <end position="1126"/>
    </location>
</feature>
<dbReference type="Gene3D" id="1.20.1070.10">
    <property type="entry name" value="Rhodopsin 7-helix transmembrane proteins"/>
    <property type="match status" value="1"/>
</dbReference>
<keyword evidence="4 7" id="KW-1133">Transmembrane helix</keyword>
<gene>
    <name evidence="9" type="ORF">EDS130_LOCUS38068</name>
    <name evidence="10" type="ORF">XAT740_LOCUS39109</name>
</gene>
<dbReference type="SUPFAM" id="SSF101898">
    <property type="entry name" value="NHL repeat"/>
    <property type="match status" value="2"/>
</dbReference>
<keyword evidence="11" id="KW-1185">Reference proteome</keyword>
<dbReference type="Pfam" id="PF01436">
    <property type="entry name" value="NHL"/>
    <property type="match status" value="2"/>
</dbReference>
<feature type="transmembrane region" description="Helical" evidence="7">
    <location>
        <begin position="1152"/>
        <end position="1172"/>
    </location>
</feature>
<feature type="repeat" description="NHL" evidence="6">
    <location>
        <begin position="480"/>
        <end position="516"/>
    </location>
</feature>
<dbReference type="AlphaFoldDB" id="A0A815SR90"/>
<feature type="transmembrane region" description="Helical" evidence="7">
    <location>
        <begin position="922"/>
        <end position="945"/>
    </location>
</feature>
<dbReference type="InterPro" id="IPR011042">
    <property type="entry name" value="6-blade_b-propeller_TolB-like"/>
</dbReference>
<feature type="transmembrane region" description="Helical" evidence="7">
    <location>
        <begin position="1184"/>
        <end position="1205"/>
    </location>
</feature>
<evidence type="ECO:0000313" key="10">
    <source>
        <dbReference type="EMBL" id="CAF1491441.1"/>
    </source>
</evidence>
<proteinExistence type="predicted"/>
<dbReference type="PANTHER" id="PTHR24104">
    <property type="entry name" value="E3 UBIQUITIN-PROTEIN LIGASE NHLRC1-RELATED"/>
    <property type="match status" value="1"/>
</dbReference>
<dbReference type="CDD" id="cd05819">
    <property type="entry name" value="NHL"/>
    <property type="match status" value="2"/>
</dbReference>
<evidence type="ECO:0000256" key="7">
    <source>
        <dbReference type="SAM" id="Phobius"/>
    </source>
</evidence>
<evidence type="ECO:0000256" key="6">
    <source>
        <dbReference type="PROSITE-ProRule" id="PRU00504"/>
    </source>
</evidence>
<comment type="subcellular location">
    <subcellularLocation>
        <location evidence="1">Membrane</location>
    </subcellularLocation>
</comment>
<accession>A0A815SR90</accession>
<keyword evidence="2 7" id="KW-0812">Transmembrane</keyword>
<protein>
    <recommendedName>
        <fullName evidence="8">G-protein coupled receptors family 1 profile domain-containing protein</fullName>
    </recommendedName>
</protein>
<dbReference type="SUPFAM" id="SSF81321">
    <property type="entry name" value="Family A G protein-coupled receptor-like"/>
    <property type="match status" value="1"/>
</dbReference>
<feature type="repeat" description="NHL" evidence="6">
    <location>
        <begin position="183"/>
        <end position="222"/>
    </location>
</feature>
<reference evidence="10" key="1">
    <citation type="submission" date="2021-02" db="EMBL/GenBank/DDBJ databases">
        <authorList>
            <person name="Nowell W R."/>
        </authorList>
    </citation>
    <scope>NUCLEOTIDE SEQUENCE</scope>
</reference>
<dbReference type="OrthoDB" id="10020332at2759"/>
<dbReference type="Proteomes" id="UP000663852">
    <property type="component" value="Unassembled WGS sequence"/>
</dbReference>
<dbReference type="Proteomes" id="UP000663828">
    <property type="component" value="Unassembled WGS sequence"/>
</dbReference>
<evidence type="ECO:0000256" key="4">
    <source>
        <dbReference type="ARBA" id="ARBA00022989"/>
    </source>
</evidence>
<dbReference type="InterPro" id="IPR001258">
    <property type="entry name" value="NHL_repeat"/>
</dbReference>
<dbReference type="EMBL" id="CAJNOJ010000389">
    <property type="protein sequence ID" value="CAF1428981.1"/>
    <property type="molecule type" value="Genomic_DNA"/>
</dbReference>